<evidence type="ECO:0000259" key="4">
    <source>
        <dbReference type="PROSITE" id="PS50003"/>
    </source>
</evidence>
<evidence type="ECO:0008006" key="8">
    <source>
        <dbReference type="Google" id="ProtNLM"/>
    </source>
</evidence>
<dbReference type="FunCoup" id="A0A7M7NF36">
    <property type="interactions" value="175"/>
</dbReference>
<evidence type="ECO:0000256" key="1">
    <source>
        <dbReference type="ARBA" id="ARBA00022468"/>
    </source>
</evidence>
<dbReference type="OMA" id="KEHHIAT"/>
<keyword evidence="2" id="KW-0175">Coiled coil</keyword>
<dbReference type="PROSITE" id="PS50238">
    <property type="entry name" value="RHOGAP"/>
    <property type="match status" value="1"/>
</dbReference>
<dbReference type="SMART" id="SM00324">
    <property type="entry name" value="RhoGAP"/>
    <property type="match status" value="1"/>
</dbReference>
<proteinExistence type="predicted"/>
<dbReference type="GO" id="GO:0005096">
    <property type="term" value="F:GTPase activator activity"/>
    <property type="evidence" value="ECO:0000318"/>
    <property type="project" value="GO_Central"/>
</dbReference>
<dbReference type="GO" id="GO:0051058">
    <property type="term" value="P:negative regulation of small GTPase mediated signal transduction"/>
    <property type="evidence" value="ECO:0000318"/>
    <property type="project" value="GO_Central"/>
</dbReference>
<dbReference type="PANTHER" id="PTHR15228:SF24">
    <property type="entry name" value="RHO-GAP DOMAIN-CONTAINING PROTEIN"/>
    <property type="match status" value="1"/>
</dbReference>
<feature type="compositionally biased region" description="Polar residues" evidence="3">
    <location>
        <begin position="541"/>
        <end position="561"/>
    </location>
</feature>
<dbReference type="InterPro" id="IPR011993">
    <property type="entry name" value="PH-like_dom_sf"/>
</dbReference>
<dbReference type="PROSITE" id="PS50003">
    <property type="entry name" value="PH_DOMAIN"/>
    <property type="match status" value="1"/>
</dbReference>
<dbReference type="Pfam" id="PF00169">
    <property type="entry name" value="PH"/>
    <property type="match status" value="1"/>
</dbReference>
<accession>A0A7M7NF36</accession>
<dbReference type="Pfam" id="PF00620">
    <property type="entry name" value="RhoGAP"/>
    <property type="match status" value="1"/>
</dbReference>
<dbReference type="SUPFAM" id="SSF48350">
    <property type="entry name" value="GTPase activation domain, GAP"/>
    <property type="match status" value="1"/>
</dbReference>
<sequence>MSDALDSRMIARKRSSRRSFYVRHATKDSKTTSMDRTKAAQRAKYTHRRQRSDETFTVHASKVFSLLPLSPGNPHTRHHYNFDHVSRHSPPAVRSSTRRKNDVHVSNRRMTDRIINIQDEDVIHRGWLKKQGGAFRSWQRRYFKVAGDFMYYYAKEDDVRALGYIPLHGNVLKKHTYTAEEPGKYLFEILPGKGGKSSQGRLAGNHDSFLLWATNQLEMDEWTQVIRRVMYGRRGGGIFGQSLLDTLTSESTTTTKQIPSIIEQCVRFIKNHGMYEEGIFRLPGRTNKVKELQDLFDIGEKPDFEELKADVHTIASLLKLYLRSLPEPVIPWQHYEHFFEAIKLYEEREEDGKAELIRELALLPRCNYNLMKYMCCFLHDVQKYEKYNRMGVLNLSTVFGPNMFRANNEDPTAMMEATSMSQKFIHLLLAEYDTMFPSNDRINFSNGAKSYDDLPNAPVPPPRHKAHSQMPTGSFDLIKELQDRQTGRTARALTMTSDSLLIDLNPEEEYDMEHYGNSAFSKRSYSVDDGLVFRDSISVSDTASITSSGPSEQGSQHTSYSEIADTASIASTVTVKSDGESLVMINPACQLQITPCDSTSNHREQETSPRKERSGLGIDLMQGTPENDLSNTGDLTLSYSHLQEQVRALKQELSKQKEEYEMKLRKWKIKYEGMQIQYDNSESARRATDERNKQLLKQLNAFIDEYGPQ</sequence>
<evidence type="ECO:0000313" key="7">
    <source>
        <dbReference type="Proteomes" id="UP000007110"/>
    </source>
</evidence>
<dbReference type="InterPro" id="IPR008936">
    <property type="entry name" value="Rho_GTPase_activation_prot"/>
</dbReference>
<evidence type="ECO:0000256" key="2">
    <source>
        <dbReference type="SAM" id="Coils"/>
    </source>
</evidence>
<dbReference type="RefSeq" id="XP_030835440.1">
    <property type="nucleotide sequence ID" value="XM_030979580.1"/>
</dbReference>
<organism evidence="6 7">
    <name type="scientific">Strongylocentrotus purpuratus</name>
    <name type="common">Purple sea urchin</name>
    <dbReference type="NCBI Taxonomy" id="7668"/>
    <lineage>
        <taxon>Eukaryota</taxon>
        <taxon>Metazoa</taxon>
        <taxon>Echinodermata</taxon>
        <taxon>Eleutherozoa</taxon>
        <taxon>Echinozoa</taxon>
        <taxon>Echinoidea</taxon>
        <taxon>Euechinoidea</taxon>
        <taxon>Echinacea</taxon>
        <taxon>Camarodonta</taxon>
        <taxon>Echinidea</taxon>
        <taxon>Strongylocentrotidae</taxon>
        <taxon>Strongylocentrotus</taxon>
    </lineage>
</organism>
<feature type="compositionally biased region" description="Polar residues" evidence="3">
    <location>
        <begin position="624"/>
        <end position="634"/>
    </location>
</feature>
<feature type="region of interest" description="Disordered" evidence="3">
    <location>
        <begin position="593"/>
        <end position="634"/>
    </location>
</feature>
<feature type="coiled-coil region" evidence="2">
    <location>
        <begin position="639"/>
        <end position="677"/>
    </location>
</feature>
<dbReference type="Proteomes" id="UP000007110">
    <property type="component" value="Unassembled WGS sequence"/>
</dbReference>
<evidence type="ECO:0000256" key="3">
    <source>
        <dbReference type="SAM" id="MobiDB-lite"/>
    </source>
</evidence>
<reference evidence="7" key="1">
    <citation type="submission" date="2015-02" db="EMBL/GenBank/DDBJ databases">
        <title>Genome sequencing for Strongylocentrotus purpuratus.</title>
        <authorList>
            <person name="Murali S."/>
            <person name="Liu Y."/>
            <person name="Vee V."/>
            <person name="English A."/>
            <person name="Wang M."/>
            <person name="Skinner E."/>
            <person name="Han Y."/>
            <person name="Muzny D.M."/>
            <person name="Worley K.C."/>
            <person name="Gibbs R.A."/>
        </authorList>
    </citation>
    <scope>NUCLEOTIDE SEQUENCE</scope>
</reference>
<dbReference type="CDD" id="cd13263">
    <property type="entry name" value="PH_RhoGap25-like"/>
    <property type="match status" value="1"/>
</dbReference>
<dbReference type="InterPro" id="IPR000198">
    <property type="entry name" value="RhoGAP_dom"/>
</dbReference>
<dbReference type="SUPFAM" id="SSF50729">
    <property type="entry name" value="PH domain-like"/>
    <property type="match status" value="1"/>
</dbReference>
<dbReference type="EnsemblMetazoa" id="XM_030979580">
    <property type="protein sequence ID" value="XP_030835440"/>
    <property type="gene ID" value="LOC584509"/>
</dbReference>
<reference evidence="6" key="2">
    <citation type="submission" date="2021-01" db="UniProtKB">
        <authorList>
            <consortium name="EnsemblMetazoa"/>
        </authorList>
    </citation>
    <scope>IDENTIFICATION</scope>
</reference>
<feature type="domain" description="Rho-GAP" evidence="5">
    <location>
        <begin position="242"/>
        <end position="436"/>
    </location>
</feature>
<dbReference type="AlphaFoldDB" id="A0A7M7NF36"/>
<dbReference type="OrthoDB" id="185175at2759"/>
<name>A0A7M7NF36_STRPU</name>
<keyword evidence="1" id="KW-0343">GTPase activation</keyword>
<dbReference type="InterPro" id="IPR001849">
    <property type="entry name" value="PH_domain"/>
</dbReference>
<feature type="region of interest" description="Disordered" evidence="3">
    <location>
        <begin position="447"/>
        <end position="470"/>
    </location>
</feature>
<protein>
    <recommendedName>
        <fullName evidence="8">Rho GTPase activating protein</fullName>
    </recommendedName>
</protein>
<dbReference type="Gene3D" id="1.10.555.10">
    <property type="entry name" value="Rho GTPase activation protein"/>
    <property type="match status" value="1"/>
</dbReference>
<dbReference type="GO" id="GO:0007165">
    <property type="term" value="P:signal transduction"/>
    <property type="evidence" value="ECO:0007669"/>
    <property type="project" value="InterPro"/>
</dbReference>
<dbReference type="Gene3D" id="2.30.29.30">
    <property type="entry name" value="Pleckstrin-homology domain (PH domain)/Phosphotyrosine-binding domain (PTB)"/>
    <property type="match status" value="1"/>
</dbReference>
<feature type="region of interest" description="Disordered" evidence="3">
    <location>
        <begin position="82"/>
        <end position="105"/>
    </location>
</feature>
<dbReference type="InterPro" id="IPR051025">
    <property type="entry name" value="RhoGAP"/>
</dbReference>
<dbReference type="KEGG" id="spu:584509"/>
<dbReference type="GeneID" id="584509"/>
<feature type="domain" description="PH" evidence="4">
    <location>
        <begin position="121"/>
        <end position="231"/>
    </location>
</feature>
<dbReference type="InParanoid" id="A0A7M7NF36"/>
<feature type="region of interest" description="Disordered" evidence="3">
    <location>
        <begin position="541"/>
        <end position="562"/>
    </location>
</feature>
<keyword evidence="7" id="KW-1185">Reference proteome</keyword>
<evidence type="ECO:0000313" key="6">
    <source>
        <dbReference type="EnsemblMetazoa" id="XP_030835440"/>
    </source>
</evidence>
<dbReference type="PANTHER" id="PTHR15228">
    <property type="entry name" value="SPERMATHECAL PHYSIOLOGY VARIANT"/>
    <property type="match status" value="1"/>
</dbReference>
<feature type="compositionally biased region" description="Basic and acidic residues" evidence="3">
    <location>
        <begin position="600"/>
        <end position="614"/>
    </location>
</feature>
<evidence type="ECO:0000259" key="5">
    <source>
        <dbReference type="PROSITE" id="PS50238"/>
    </source>
</evidence>
<dbReference type="SMART" id="SM00233">
    <property type="entry name" value="PH"/>
    <property type="match status" value="1"/>
</dbReference>